<sequence>MTVVSTTLIRGAHAPDTLACTNCDPQASSMNFAAAEYSLVIGVLRFVAPEAKMFMVDRRHSSHVGFEPAGKPTPNGR</sequence>
<evidence type="ECO:0000313" key="2">
    <source>
        <dbReference type="Proteomes" id="UP001138500"/>
    </source>
</evidence>
<accession>A0A9W7W3S5</accession>
<protein>
    <submittedName>
        <fullName evidence="1">Uncharacterized protein</fullName>
    </submittedName>
</protein>
<dbReference type="EMBL" id="RIBY02001346">
    <property type="protein sequence ID" value="KAH9829616.1"/>
    <property type="molecule type" value="Genomic_DNA"/>
</dbReference>
<reference evidence="1 2" key="2">
    <citation type="journal article" date="2021" name="Curr. Genet.">
        <title>Genetic response to nitrogen starvation in the aggressive Eucalyptus foliar pathogen Teratosphaeria destructans.</title>
        <authorList>
            <person name="Havenga M."/>
            <person name="Wingfield B.D."/>
            <person name="Wingfield M.J."/>
            <person name="Dreyer L.L."/>
            <person name="Roets F."/>
            <person name="Aylward J."/>
        </authorList>
    </citation>
    <scope>NUCLEOTIDE SEQUENCE [LARGE SCALE GENOMIC DNA]</scope>
    <source>
        <strain evidence="1">CMW44962</strain>
    </source>
</reference>
<proteinExistence type="predicted"/>
<gene>
    <name evidence="1" type="ORF">Tdes44962_MAKER09105</name>
</gene>
<keyword evidence="2" id="KW-1185">Reference proteome</keyword>
<dbReference type="AlphaFoldDB" id="A0A9W7W3S5"/>
<organism evidence="1 2">
    <name type="scientific">Teratosphaeria destructans</name>
    <dbReference type="NCBI Taxonomy" id="418781"/>
    <lineage>
        <taxon>Eukaryota</taxon>
        <taxon>Fungi</taxon>
        <taxon>Dikarya</taxon>
        <taxon>Ascomycota</taxon>
        <taxon>Pezizomycotina</taxon>
        <taxon>Dothideomycetes</taxon>
        <taxon>Dothideomycetidae</taxon>
        <taxon>Mycosphaerellales</taxon>
        <taxon>Teratosphaeriaceae</taxon>
        <taxon>Teratosphaeria</taxon>
    </lineage>
</organism>
<comment type="caution">
    <text evidence="1">The sequence shown here is derived from an EMBL/GenBank/DDBJ whole genome shotgun (WGS) entry which is preliminary data.</text>
</comment>
<evidence type="ECO:0000313" key="1">
    <source>
        <dbReference type="EMBL" id="KAH9829616.1"/>
    </source>
</evidence>
<name>A0A9W7W3S5_9PEZI</name>
<dbReference type="Proteomes" id="UP001138500">
    <property type="component" value="Unassembled WGS sequence"/>
</dbReference>
<reference evidence="1 2" key="1">
    <citation type="journal article" date="2018" name="IMA Fungus">
        <title>IMA Genome-F 10: Nine draft genome sequences of Claviceps purpurea s.lat., including C. arundinis, C. humidiphila, and C. cf. spartinae, pseudomolecules for the pitch canker pathogen Fusarium circinatum, draft genome of Davidsoniella eucalypti, Grosmannia galeiformis, Quambalaria eucalypti, and Teratosphaeria destructans.</title>
        <authorList>
            <person name="Wingfield B.D."/>
            <person name="Liu M."/>
            <person name="Nguyen H.D."/>
            <person name="Lane F.A."/>
            <person name="Morgan S.W."/>
            <person name="De Vos L."/>
            <person name="Wilken P.M."/>
            <person name="Duong T.A."/>
            <person name="Aylward J."/>
            <person name="Coetzee M.P."/>
            <person name="Dadej K."/>
            <person name="De Beer Z.W."/>
            <person name="Findlay W."/>
            <person name="Havenga M."/>
            <person name="Kolarik M."/>
            <person name="Menzies J.G."/>
            <person name="Naidoo K."/>
            <person name="Pochopski O."/>
            <person name="Shoukouhi P."/>
            <person name="Santana Q.C."/>
            <person name="Seifert K.A."/>
            <person name="Soal N."/>
            <person name="Steenkamp E.T."/>
            <person name="Tatham C.T."/>
            <person name="van der Nest M.A."/>
            <person name="Wingfield M.J."/>
        </authorList>
    </citation>
    <scope>NUCLEOTIDE SEQUENCE [LARGE SCALE GENOMIC DNA]</scope>
    <source>
        <strain evidence="1">CMW44962</strain>
    </source>
</reference>